<dbReference type="PANTHER" id="PTHR37291:SF1">
    <property type="entry name" value="TYPE IV METHYL-DIRECTED RESTRICTION ENZYME ECOKMCRB SUBUNIT"/>
    <property type="match status" value="1"/>
</dbReference>
<reference evidence="1 2" key="1">
    <citation type="submission" date="2017-06" db="EMBL/GenBank/DDBJ databases">
        <title>Genome sequencing of cyanobaciteial culture collection at National Institute for Environmental Studies (NIES).</title>
        <authorList>
            <person name="Hirose Y."/>
            <person name="Shimura Y."/>
            <person name="Fujisawa T."/>
            <person name="Nakamura Y."/>
            <person name="Kawachi M."/>
        </authorList>
    </citation>
    <scope>NUCLEOTIDE SEQUENCE [LARGE SCALE GENOMIC DNA]</scope>
    <source>
        <strain evidence="1 2">NIES-267</strain>
    </source>
</reference>
<dbReference type="PANTHER" id="PTHR37291">
    <property type="entry name" value="5-METHYLCYTOSINE-SPECIFIC RESTRICTION ENZYME B"/>
    <property type="match status" value="1"/>
</dbReference>
<keyword evidence="1" id="KW-0540">Nuclease</keyword>
<dbReference type="EMBL" id="AP018227">
    <property type="protein sequence ID" value="BAY86312.1"/>
    <property type="molecule type" value="Genomic_DNA"/>
</dbReference>
<proteinExistence type="predicted"/>
<dbReference type="InterPro" id="IPR052934">
    <property type="entry name" value="Methyl-DNA_Rec/Restrict_Enz"/>
</dbReference>
<dbReference type="Gene3D" id="3.40.50.300">
    <property type="entry name" value="P-loop containing nucleotide triphosphate hydrolases"/>
    <property type="match status" value="1"/>
</dbReference>
<dbReference type="OrthoDB" id="9781481at2"/>
<sequence>MSSIRPIQKILFGSPGTGKSYKVNEIAENELGISADKLHSNVVKTVFHPEYKYSDFMGKLLPLTSGNLISYKYYPGHFLQILGKAYRSIFDKREQNYLLVIDELNRGNATAIFGSVFQLLDRNNDGCSTYGINISDMEMVGLLNSMDYTAGINYRGNISVDDTSFERFLKDLPNKRKPNSYSIIKDSLSQRKIYIPPNLSIVCTINTSDESIYYLDAAFKRRWDWEYIEAPSIDDIAVRQVPEEVMQIELSIPEGQIIRWYLVIIGVNEFIKSCHHSIKKIEDKQIGWWFIIPEKIWDDNPERFPYRCVITFQQVRDKLMFYLWDSVFRRDKKPLIKLIEDKLNKNNVKLITYADFLKYTEELLKYWHDSVPDIKIQEQTTHKSRIKRTFS</sequence>
<name>A0A1Z4LYL8_9CYAN</name>
<keyword evidence="1" id="KW-0255">Endonuclease</keyword>
<keyword evidence="1" id="KW-0378">Hydrolase</keyword>
<keyword evidence="2" id="KW-1185">Reference proteome</keyword>
<dbReference type="InterPro" id="IPR027417">
    <property type="entry name" value="P-loop_NTPase"/>
</dbReference>
<dbReference type="AlphaFoldDB" id="A0A1Z4LYL8"/>
<protein>
    <submittedName>
        <fullName evidence="1">GTPase subunit of Type II restriction endonuclease</fullName>
    </submittedName>
</protein>
<dbReference type="SUPFAM" id="SSF52540">
    <property type="entry name" value="P-loop containing nucleoside triphosphate hydrolases"/>
    <property type="match status" value="1"/>
</dbReference>
<evidence type="ECO:0000313" key="1">
    <source>
        <dbReference type="EMBL" id="BAY86312.1"/>
    </source>
</evidence>
<accession>A0A1Z4LYL8</accession>
<organism evidence="1 2">
    <name type="scientific">Calothrix parasitica NIES-267</name>
    <dbReference type="NCBI Taxonomy" id="1973488"/>
    <lineage>
        <taxon>Bacteria</taxon>
        <taxon>Bacillati</taxon>
        <taxon>Cyanobacteriota</taxon>
        <taxon>Cyanophyceae</taxon>
        <taxon>Nostocales</taxon>
        <taxon>Calotrichaceae</taxon>
        <taxon>Calothrix</taxon>
    </lineage>
</organism>
<gene>
    <name evidence="1" type="ORF">NIES267_58180</name>
</gene>
<dbReference type="GO" id="GO:0004519">
    <property type="term" value="F:endonuclease activity"/>
    <property type="evidence" value="ECO:0007669"/>
    <property type="project" value="UniProtKB-KW"/>
</dbReference>
<evidence type="ECO:0000313" key="2">
    <source>
        <dbReference type="Proteomes" id="UP000218418"/>
    </source>
</evidence>
<dbReference type="Proteomes" id="UP000218418">
    <property type="component" value="Chromosome"/>
</dbReference>